<accession>A0A120CT82</accession>
<dbReference type="EMBL" id="LMTR01000094">
    <property type="protein sequence ID" value="KWT64242.1"/>
    <property type="molecule type" value="Genomic_DNA"/>
</dbReference>
<dbReference type="Proteomes" id="UP000059074">
    <property type="component" value="Unassembled WGS sequence"/>
</dbReference>
<gene>
    <name evidence="1" type="ORF">APY04_3506</name>
</gene>
<protein>
    <submittedName>
        <fullName evidence="1">Uncharacterized protein</fullName>
    </submittedName>
</protein>
<sequence length="180" mass="20205">MLSLVSDRAAAVSDEDYFVDVYLAAQSAESAKRNTDLIIGRGVPLDAASDLYRKAQVCYGKVLYKHVTRPEITYLRTHNDGIRLRAGSGNITPDIQGIIGRSADLADARERARCLWYENEMQLALGEQGLDPAVRDFKCRYVRGADFACTYRVESADAQAPREGHEVIYRWDDGWSVVQR</sequence>
<keyword evidence="2" id="KW-1185">Reference proteome</keyword>
<dbReference type="AlphaFoldDB" id="A0A120CT82"/>
<comment type="caution">
    <text evidence="1">The sequence shown here is derived from an EMBL/GenBank/DDBJ whole genome shotgun (WGS) entry which is preliminary data.</text>
</comment>
<reference evidence="1 2" key="1">
    <citation type="submission" date="2015-10" db="EMBL/GenBank/DDBJ databases">
        <title>Transcriptomic analysis of a linuron degrading triple-species bacterial consortium.</title>
        <authorList>
            <person name="Albers P."/>
        </authorList>
    </citation>
    <scope>NUCLEOTIDE SEQUENCE [LARGE SCALE GENOMIC DNA]</scope>
    <source>
        <strain evidence="1 2">WDL6</strain>
    </source>
</reference>
<name>A0A120CT82_HYPSL</name>
<evidence type="ECO:0000313" key="1">
    <source>
        <dbReference type="EMBL" id="KWT64242.1"/>
    </source>
</evidence>
<dbReference type="PATRIC" id="fig|121290.4.peg.1869"/>
<evidence type="ECO:0000313" key="2">
    <source>
        <dbReference type="Proteomes" id="UP000059074"/>
    </source>
</evidence>
<proteinExistence type="predicted"/>
<organism evidence="1 2">
    <name type="scientific">Hyphomicrobium sulfonivorans</name>
    <dbReference type="NCBI Taxonomy" id="121290"/>
    <lineage>
        <taxon>Bacteria</taxon>
        <taxon>Pseudomonadati</taxon>
        <taxon>Pseudomonadota</taxon>
        <taxon>Alphaproteobacteria</taxon>
        <taxon>Hyphomicrobiales</taxon>
        <taxon>Hyphomicrobiaceae</taxon>
        <taxon>Hyphomicrobium</taxon>
    </lineage>
</organism>